<protein>
    <recommendedName>
        <fullName evidence="5">ATP-binding protein</fullName>
    </recommendedName>
</protein>
<evidence type="ECO:0000313" key="4">
    <source>
        <dbReference type="Proteomes" id="UP000245523"/>
    </source>
</evidence>
<dbReference type="Proteomes" id="UP000245523">
    <property type="component" value="Unassembled WGS sequence"/>
</dbReference>
<gene>
    <name evidence="3" type="ORF">B0H50_1454</name>
</gene>
<accession>A0ABX5LI11</accession>
<name>A0ABX5LI11_9BACT</name>
<keyword evidence="4" id="KW-1185">Reference proteome</keyword>
<organism evidence="3 4">
    <name type="scientific">Hallerella porci</name>
    <dbReference type="NCBI Taxonomy" id="1945871"/>
    <lineage>
        <taxon>Bacteria</taxon>
        <taxon>Pseudomonadati</taxon>
        <taxon>Fibrobacterota</taxon>
        <taxon>Fibrobacteria</taxon>
        <taxon>Fibrobacterales</taxon>
        <taxon>Fibrobacteraceae</taxon>
        <taxon>Hallerella</taxon>
    </lineage>
</organism>
<sequence>MNKFLIERNFYLEKLISAMNHPVVKVITGIRRSGKSMLVFKLFYQHLLKSGISKDHIICVDLETQKNKPLRDSQKLYEFITAKIVDDKRYYVLLDEIQLVDEFEDVAMGLMIDDHCDVYLTGSNAKLLSKDINTRFRGRSEEIRVYPLCFSEYISYLEKTENAVDKSEALKQFMLYGGLPYVCQLEDSKTRINYLNSINTTVLFRDLIERYEIRNEHLFSSVIEFLCSNIGSYVSAKKISDTLKSNGFKTASVEAIGNYLNHLCDSFLFYKVNRYDVKGKAFLKTLNKYYISDLGLRNERLNFRQIELTHSLENLVYLELIKRGYSVDIGKNNEKEIDFIVNESGGNLMYIQVAYTLMGEGKMEQELSSFKNLNDGYKKIVITMDNDPFTQLENGYKKLNVFDFLLNEKSLEEV</sequence>
<dbReference type="SUPFAM" id="SSF52540">
    <property type="entry name" value="P-loop containing nucleoside triphosphate hydrolases"/>
    <property type="match status" value="1"/>
</dbReference>
<proteinExistence type="predicted"/>
<feature type="domain" description="DUF4143" evidence="2">
    <location>
        <begin position="205"/>
        <end position="355"/>
    </location>
</feature>
<feature type="domain" description="AAA" evidence="1">
    <location>
        <begin position="24"/>
        <end position="153"/>
    </location>
</feature>
<dbReference type="InterPro" id="IPR025420">
    <property type="entry name" value="DUF4143"/>
</dbReference>
<evidence type="ECO:0000313" key="3">
    <source>
        <dbReference type="EMBL" id="PWK87503.1"/>
    </source>
</evidence>
<dbReference type="Pfam" id="PF13635">
    <property type="entry name" value="DUF4143"/>
    <property type="match status" value="1"/>
</dbReference>
<dbReference type="PANTHER" id="PTHR33295:SF18">
    <property type="entry name" value="AAA+ ATPASE DOMAIN-CONTAINING PROTEIN"/>
    <property type="match status" value="1"/>
</dbReference>
<dbReference type="InterPro" id="IPR041682">
    <property type="entry name" value="AAA_14"/>
</dbReference>
<comment type="caution">
    <text evidence="3">The sequence shown here is derived from an EMBL/GenBank/DDBJ whole genome shotgun (WGS) entry which is preliminary data.</text>
</comment>
<dbReference type="RefSeq" id="WP_146129126.1">
    <property type="nucleotide sequence ID" value="NZ_QGHD01000045.1"/>
</dbReference>
<dbReference type="Pfam" id="PF13173">
    <property type="entry name" value="AAA_14"/>
    <property type="match status" value="1"/>
</dbReference>
<dbReference type="InterPro" id="IPR027417">
    <property type="entry name" value="P-loop_NTPase"/>
</dbReference>
<evidence type="ECO:0008006" key="5">
    <source>
        <dbReference type="Google" id="ProtNLM"/>
    </source>
</evidence>
<evidence type="ECO:0000259" key="2">
    <source>
        <dbReference type="Pfam" id="PF13635"/>
    </source>
</evidence>
<dbReference type="EMBL" id="QGHD01000045">
    <property type="protein sequence ID" value="PWK87503.1"/>
    <property type="molecule type" value="Genomic_DNA"/>
</dbReference>
<dbReference type="PANTHER" id="PTHR33295">
    <property type="entry name" value="ATPASE"/>
    <property type="match status" value="1"/>
</dbReference>
<reference evidence="3 4" key="1">
    <citation type="submission" date="2018-05" db="EMBL/GenBank/DDBJ databases">
        <title>Animal gut microbial communities from fecal samples from Wisconsin, USA.</title>
        <authorList>
            <person name="Neumann A."/>
        </authorList>
    </citation>
    <scope>NUCLEOTIDE SEQUENCE [LARGE SCALE GENOMIC DNA]</scope>
    <source>
        <strain evidence="3 4">UWS4</strain>
    </source>
</reference>
<evidence type="ECO:0000259" key="1">
    <source>
        <dbReference type="Pfam" id="PF13173"/>
    </source>
</evidence>